<dbReference type="EMBL" id="CP098611">
    <property type="protein sequence ID" value="USR92912.1"/>
    <property type="molecule type" value="Genomic_DNA"/>
</dbReference>
<protein>
    <submittedName>
        <fullName evidence="2">HEPN domain-containing protein</fullName>
    </submittedName>
</protein>
<organism evidence="2 3">
    <name type="scientific">Phormidium yuhuli AB48</name>
    <dbReference type="NCBI Taxonomy" id="2940671"/>
    <lineage>
        <taxon>Bacteria</taxon>
        <taxon>Bacillati</taxon>
        <taxon>Cyanobacteriota</taxon>
        <taxon>Cyanophyceae</taxon>
        <taxon>Oscillatoriophycideae</taxon>
        <taxon>Oscillatoriales</taxon>
        <taxon>Oscillatoriaceae</taxon>
        <taxon>Phormidium</taxon>
        <taxon>Phormidium yuhuli</taxon>
    </lineage>
</organism>
<evidence type="ECO:0000313" key="2">
    <source>
        <dbReference type="EMBL" id="USR92912.1"/>
    </source>
</evidence>
<reference evidence="2" key="1">
    <citation type="submission" date="2022-06" db="EMBL/GenBank/DDBJ databases">
        <title>Genome sequence of Phormidium yuhuli AB48 isolated from an industrial photobioreactor environment.</title>
        <authorList>
            <person name="Qiu Y."/>
            <person name="Noonan A.J.C."/>
            <person name="Dofher K."/>
            <person name="Koch M."/>
            <person name="Kieft B."/>
            <person name="Lin X."/>
            <person name="Ziels R.M."/>
            <person name="Hallam S.J."/>
        </authorList>
    </citation>
    <scope>NUCLEOTIDE SEQUENCE</scope>
    <source>
        <strain evidence="2">AB48</strain>
    </source>
</reference>
<accession>A0ABY5AUK3</accession>
<name>A0ABY5AUK3_9CYAN</name>
<evidence type="ECO:0000259" key="1">
    <source>
        <dbReference type="Pfam" id="PF18735"/>
    </source>
</evidence>
<gene>
    <name evidence="2" type="ORF">NEA10_09430</name>
</gene>
<dbReference type="Pfam" id="PF18735">
    <property type="entry name" value="HEPN_RiboL-PSP"/>
    <property type="match status" value="1"/>
</dbReference>
<proteinExistence type="predicted"/>
<dbReference type="InterPro" id="IPR041519">
    <property type="entry name" value="HEPN_RiboL-PSP"/>
</dbReference>
<evidence type="ECO:0000313" key="3">
    <source>
        <dbReference type="Proteomes" id="UP001056708"/>
    </source>
</evidence>
<dbReference type="Proteomes" id="UP001056708">
    <property type="component" value="Chromosome"/>
</dbReference>
<sequence length="195" mass="23105">MSRNYQTDIYKKYLELYEDLRTIVHETEKRVTQVDAAPDPFFSENYNFMTKAFLVNICIYLESYTKDIVCHKIDSINRILATSEIPYNLVKWSIQFPKDLKDAELRFENMRITIKRQDIDSYISGNPYKVLRLLKRLGLDLKISQERLELIDSIVKKRNQIIHQNSDASDISLSDILRYIDEVLEYMLILDHSLA</sequence>
<keyword evidence="3" id="KW-1185">Reference proteome</keyword>
<feature type="domain" description="RiboL-PSP-HEPN" evidence="1">
    <location>
        <begin position="39"/>
        <end position="192"/>
    </location>
</feature>
<dbReference type="RefSeq" id="WP_252665087.1">
    <property type="nucleotide sequence ID" value="NZ_CP098611.1"/>
</dbReference>